<evidence type="ECO:0000313" key="1">
    <source>
        <dbReference type="EMBL" id="KAA1103295.1"/>
    </source>
</evidence>
<evidence type="ECO:0000313" key="2">
    <source>
        <dbReference type="Proteomes" id="UP000324748"/>
    </source>
</evidence>
<comment type="caution">
    <text evidence="1">The sequence shown here is derived from an EMBL/GenBank/DDBJ whole genome shotgun (WGS) entry which is preliminary data.</text>
</comment>
<dbReference type="Proteomes" id="UP000324748">
    <property type="component" value="Unassembled WGS sequence"/>
</dbReference>
<gene>
    <name evidence="1" type="ORF">PGT21_013510</name>
</gene>
<organism evidence="1 2">
    <name type="scientific">Puccinia graminis f. sp. tritici</name>
    <dbReference type="NCBI Taxonomy" id="56615"/>
    <lineage>
        <taxon>Eukaryota</taxon>
        <taxon>Fungi</taxon>
        <taxon>Dikarya</taxon>
        <taxon>Basidiomycota</taxon>
        <taxon>Pucciniomycotina</taxon>
        <taxon>Pucciniomycetes</taxon>
        <taxon>Pucciniales</taxon>
        <taxon>Pucciniaceae</taxon>
        <taxon>Puccinia</taxon>
    </lineage>
</organism>
<dbReference type="AlphaFoldDB" id="A0A5B0PNR3"/>
<name>A0A5B0PNR3_PUCGR</name>
<dbReference type="EMBL" id="VSWC01000042">
    <property type="protein sequence ID" value="KAA1103295.1"/>
    <property type="molecule type" value="Genomic_DNA"/>
</dbReference>
<reference evidence="1 2" key="1">
    <citation type="submission" date="2019-05" db="EMBL/GenBank/DDBJ databases">
        <title>Emergence of the Ug99 lineage of the wheat stem rust pathogen through somatic hybridization.</title>
        <authorList>
            <person name="Li F."/>
            <person name="Upadhyaya N.M."/>
            <person name="Sperschneider J."/>
            <person name="Matny O."/>
            <person name="Nguyen-Phuc H."/>
            <person name="Mago R."/>
            <person name="Raley C."/>
            <person name="Miller M.E."/>
            <person name="Silverstein K.A.T."/>
            <person name="Henningsen E."/>
            <person name="Hirsch C.D."/>
            <person name="Visser B."/>
            <person name="Pretorius Z.A."/>
            <person name="Steffenson B.J."/>
            <person name="Schwessinger B."/>
            <person name="Dodds P.N."/>
            <person name="Figueroa M."/>
        </authorList>
    </citation>
    <scope>NUCLEOTIDE SEQUENCE [LARGE SCALE GENOMIC DNA]</scope>
    <source>
        <strain evidence="1">21-0</strain>
    </source>
</reference>
<accession>A0A5B0PNR3</accession>
<sequence>MRLNRAHFILTALSVPKKCRYNWHLRFLEIPAKENQFNRLKKLMNSNLGMWPPPSTELFVHPTYIVSSSLSSSQTVAVVGLIFVLAIKSSGKMLIVCLTLLVNSATPLTSTFGSLNGLAQSCSELVRTFAPFITGTIFSSSIKQQYLHGNLTWLFGLFVNKIHSSSPISFLFKNPSKNQFFVQESDLIDLLFARSTVTHLGSYLV</sequence>
<keyword evidence="2" id="KW-1185">Reference proteome</keyword>
<protein>
    <submittedName>
        <fullName evidence="1">Uncharacterized protein</fullName>
    </submittedName>
</protein>
<dbReference type="OrthoDB" id="419616at2759"/>
<proteinExistence type="predicted"/>